<keyword evidence="1" id="KW-0472">Membrane</keyword>
<organism evidence="2 3">
    <name type="scientific">Desulfurivibrio alkaliphilus (strain DSM 19089 / UNIQEM U267 / AHT2)</name>
    <dbReference type="NCBI Taxonomy" id="589865"/>
    <lineage>
        <taxon>Bacteria</taxon>
        <taxon>Pseudomonadati</taxon>
        <taxon>Thermodesulfobacteriota</taxon>
        <taxon>Desulfobulbia</taxon>
        <taxon>Desulfobulbales</taxon>
        <taxon>Desulfobulbaceae</taxon>
        <taxon>Desulfurivibrio</taxon>
    </lineage>
</organism>
<protein>
    <recommendedName>
        <fullName evidence="4">Invasion protein</fullName>
    </recommendedName>
</protein>
<dbReference type="AlphaFoldDB" id="D6Z5L9"/>
<dbReference type="RefSeq" id="WP_013164273.1">
    <property type="nucleotide sequence ID" value="NC_014216.1"/>
</dbReference>
<dbReference type="KEGG" id="dak:DaAHT2_2085"/>
<feature type="transmembrane region" description="Helical" evidence="1">
    <location>
        <begin position="70"/>
        <end position="92"/>
    </location>
</feature>
<keyword evidence="3" id="KW-1185">Reference proteome</keyword>
<evidence type="ECO:0000313" key="3">
    <source>
        <dbReference type="Proteomes" id="UP000001508"/>
    </source>
</evidence>
<evidence type="ECO:0000256" key="1">
    <source>
        <dbReference type="SAM" id="Phobius"/>
    </source>
</evidence>
<reference evidence="3" key="1">
    <citation type="submission" date="2010-02" db="EMBL/GenBank/DDBJ databases">
        <title>Complete sequence of Desulfurivibrio alkaliphilus AHT2.</title>
        <authorList>
            <consortium name="US DOE Joint Genome Institute"/>
            <person name="Pitluck S."/>
            <person name="Chertkov O."/>
            <person name="Detter J.C."/>
            <person name="Han C."/>
            <person name="Tapia R."/>
            <person name="Larimer F."/>
            <person name="Land M."/>
            <person name="Hauser L."/>
            <person name="Kyrpides N."/>
            <person name="Mikhailova N."/>
            <person name="Sorokin D.Y."/>
            <person name="Muyzer G."/>
            <person name="Woyke T."/>
        </authorList>
    </citation>
    <scope>NUCLEOTIDE SEQUENCE [LARGE SCALE GENOMIC DNA]</scope>
    <source>
        <strain evidence="3">DSM 19089 / UNIQEM U267 / AHT2</strain>
    </source>
</reference>
<sequence>MNTYYISKIVHLAGIFFVFSALGGHMFRAAIGSKEDNPLPRFIGMFHKVGLLIVLLGGIGLLMQFSNIQAFGWIIAKFFILVMLAVWPLYLYGSKEKLPWLGAAAIMLALAATFFALYKPF</sequence>
<dbReference type="HOGENOM" id="CLU_2034267_0_0_7"/>
<feature type="transmembrane region" description="Helical" evidence="1">
    <location>
        <begin position="43"/>
        <end position="63"/>
    </location>
</feature>
<proteinExistence type="predicted"/>
<name>D6Z5L9_DESAT</name>
<accession>D6Z5L9</accession>
<keyword evidence="1" id="KW-1133">Transmembrane helix</keyword>
<evidence type="ECO:0008006" key="4">
    <source>
        <dbReference type="Google" id="ProtNLM"/>
    </source>
</evidence>
<evidence type="ECO:0000313" key="2">
    <source>
        <dbReference type="EMBL" id="ADH86756.1"/>
    </source>
</evidence>
<gene>
    <name evidence="2" type="ordered locus">DaAHT2_2085</name>
</gene>
<dbReference type="Proteomes" id="UP000001508">
    <property type="component" value="Chromosome"/>
</dbReference>
<keyword evidence="1" id="KW-0812">Transmembrane</keyword>
<feature type="transmembrane region" description="Helical" evidence="1">
    <location>
        <begin position="12"/>
        <end position="31"/>
    </location>
</feature>
<feature type="transmembrane region" description="Helical" evidence="1">
    <location>
        <begin position="98"/>
        <end position="118"/>
    </location>
</feature>
<dbReference type="EMBL" id="CP001940">
    <property type="protein sequence ID" value="ADH86756.1"/>
    <property type="molecule type" value="Genomic_DNA"/>
</dbReference>
<dbReference type="InParanoid" id="D6Z5L9"/>